<feature type="region of interest" description="Disordered" evidence="1">
    <location>
        <begin position="76"/>
        <end position="104"/>
    </location>
</feature>
<evidence type="ECO:0000313" key="4">
    <source>
        <dbReference type="Proteomes" id="UP000317722"/>
    </source>
</evidence>
<protein>
    <submittedName>
        <fullName evidence="3">Uncharacterized protein</fullName>
    </submittedName>
</protein>
<evidence type="ECO:0000256" key="2">
    <source>
        <dbReference type="SAM" id="Phobius"/>
    </source>
</evidence>
<feature type="compositionally biased region" description="Low complexity" evidence="1">
    <location>
        <begin position="79"/>
        <end position="97"/>
    </location>
</feature>
<reference evidence="3 4" key="1">
    <citation type="journal article" date="2019" name="Environ. Microbiol.">
        <title>Species interactions and distinct microbial communities in high Arctic permafrost affected cryosols are associated with the CH4 and CO2 gas fluxes.</title>
        <authorList>
            <person name="Altshuler I."/>
            <person name="Hamel J."/>
            <person name="Turney S."/>
            <person name="Magnuson E."/>
            <person name="Levesque R."/>
            <person name="Greer C."/>
            <person name="Whyte L.G."/>
        </authorList>
    </citation>
    <scope>NUCLEOTIDE SEQUENCE [LARGE SCALE GENOMIC DNA]</scope>
    <source>
        <strain evidence="3 4">S9.3A</strain>
    </source>
</reference>
<keyword evidence="2" id="KW-1133">Transmembrane helix</keyword>
<comment type="caution">
    <text evidence="3">The sequence shown here is derived from an EMBL/GenBank/DDBJ whole genome shotgun (WGS) entry which is preliminary data.</text>
</comment>
<sequence>MADHDDWTADDDAQLRAALGSLRADVEGAPLPDVRFVKARGMARRRQRLFSWTAAAAAAAVVVGTVGYSQFGRDASLETPPATRSSTTSAAPSPTTTDSIGQPGALPLLQEWTRALDLKGTARMTTQDPKSADWASFECLTSIPQGQKLRQEVTLDAGGFQGGQTQFAVSSKLHPDTVAEGIASDIRQCQQGPDFAVTGASLSGDLHGPYRTTQIFSYTAGDAGSGWFVVVPGPSDVTLIQIIDAAHPKSVFTVEQVVDLAQIAKDRLKWYGSGAAPTTPATTTSTSSGPKAIDQVMQITGPAPVPASKYFIAASQWSDPLLGPGGKTYAGQGNPGDTLGDIGVFCETKDFLSGFGGRLGEVEIQSGPGDGNVIGHQRVRIDDADTSTPEGAALAKQSVTSQLAQEESTLVRGCTEPDGKVTTTTGPTDGTFLLTKKVTGDASGTDYRWVGVTPLATPGAWTTIVFHQTSDGQGFQGTPKQAFAELDRLLALARQK</sequence>
<feature type="transmembrane region" description="Helical" evidence="2">
    <location>
        <begin position="49"/>
        <end position="71"/>
    </location>
</feature>
<name>A0A502D4X9_9MICO</name>
<dbReference type="EMBL" id="RCZM01000001">
    <property type="protein sequence ID" value="TPG19071.1"/>
    <property type="molecule type" value="Genomic_DNA"/>
</dbReference>
<keyword evidence="4" id="KW-1185">Reference proteome</keyword>
<gene>
    <name evidence="3" type="ORF">EAH86_00700</name>
</gene>
<dbReference type="Proteomes" id="UP000317722">
    <property type="component" value="Unassembled WGS sequence"/>
</dbReference>
<evidence type="ECO:0000256" key="1">
    <source>
        <dbReference type="SAM" id="MobiDB-lite"/>
    </source>
</evidence>
<evidence type="ECO:0000313" key="3">
    <source>
        <dbReference type="EMBL" id="TPG19071.1"/>
    </source>
</evidence>
<organism evidence="3 4">
    <name type="scientific">Pedococcus bigeumensis</name>
    <dbReference type="NCBI Taxonomy" id="433644"/>
    <lineage>
        <taxon>Bacteria</taxon>
        <taxon>Bacillati</taxon>
        <taxon>Actinomycetota</taxon>
        <taxon>Actinomycetes</taxon>
        <taxon>Micrococcales</taxon>
        <taxon>Intrasporangiaceae</taxon>
        <taxon>Pedococcus</taxon>
    </lineage>
</organism>
<proteinExistence type="predicted"/>
<keyword evidence="2" id="KW-0472">Membrane</keyword>
<dbReference type="RefSeq" id="WP_140736713.1">
    <property type="nucleotide sequence ID" value="NZ_RCZM01000001.1"/>
</dbReference>
<keyword evidence="2" id="KW-0812">Transmembrane</keyword>
<accession>A0A502D4X9</accession>
<dbReference type="AlphaFoldDB" id="A0A502D4X9"/>
<dbReference type="OrthoDB" id="4861520at2"/>